<protein>
    <submittedName>
        <fullName evidence="1">Uncharacterized protein</fullName>
    </submittedName>
</protein>
<dbReference type="EMBL" id="CAJNOQ010003387">
    <property type="protein sequence ID" value="CAF1009930.1"/>
    <property type="molecule type" value="Genomic_DNA"/>
</dbReference>
<evidence type="ECO:0000313" key="1">
    <source>
        <dbReference type="EMBL" id="CAF1009930.1"/>
    </source>
</evidence>
<dbReference type="Proteomes" id="UP000681722">
    <property type="component" value="Unassembled WGS sequence"/>
</dbReference>
<dbReference type="EMBL" id="CAJOBC010003386">
    <property type="protein sequence ID" value="CAF3781140.1"/>
    <property type="molecule type" value="Genomic_DNA"/>
</dbReference>
<dbReference type="AlphaFoldDB" id="A0A814HER1"/>
<evidence type="ECO:0000313" key="5">
    <source>
        <dbReference type="Proteomes" id="UP000663829"/>
    </source>
</evidence>
<organism evidence="1 5">
    <name type="scientific">Didymodactylos carnosus</name>
    <dbReference type="NCBI Taxonomy" id="1234261"/>
    <lineage>
        <taxon>Eukaryota</taxon>
        <taxon>Metazoa</taxon>
        <taxon>Spiralia</taxon>
        <taxon>Gnathifera</taxon>
        <taxon>Rotifera</taxon>
        <taxon>Eurotatoria</taxon>
        <taxon>Bdelloidea</taxon>
        <taxon>Philodinida</taxon>
        <taxon>Philodinidae</taxon>
        <taxon>Didymodactylos</taxon>
    </lineage>
</organism>
<evidence type="ECO:0000313" key="3">
    <source>
        <dbReference type="EMBL" id="CAF3781140.1"/>
    </source>
</evidence>
<dbReference type="EMBL" id="CAJOBA010042233">
    <property type="protein sequence ID" value="CAF4129320.1"/>
    <property type="molecule type" value="Genomic_DNA"/>
</dbReference>
<name>A0A814HER1_9BILA</name>
<sequence>MNQTCYHLAYIHLSGKELDDTLSLLRHYGSDDDEYTLDLNGKRPQEYRKEFLHYDIKYLQQLVPKT</sequence>
<gene>
    <name evidence="1" type="ORF">GPM918_LOCUS14212</name>
    <name evidence="2" type="ORF">OVA965_LOCUS29372</name>
    <name evidence="3" type="ORF">SRO942_LOCUS14209</name>
    <name evidence="4" type="ORF">TMI583_LOCUS30144</name>
</gene>
<comment type="caution">
    <text evidence="1">The sequence shown here is derived from an EMBL/GenBank/DDBJ whole genome shotgun (WGS) entry which is preliminary data.</text>
</comment>
<evidence type="ECO:0000313" key="2">
    <source>
        <dbReference type="EMBL" id="CAF1319545.1"/>
    </source>
</evidence>
<dbReference type="EMBL" id="CAJNOK010020630">
    <property type="protein sequence ID" value="CAF1319545.1"/>
    <property type="molecule type" value="Genomic_DNA"/>
</dbReference>
<dbReference type="Proteomes" id="UP000663829">
    <property type="component" value="Unassembled WGS sequence"/>
</dbReference>
<dbReference type="Proteomes" id="UP000682733">
    <property type="component" value="Unassembled WGS sequence"/>
</dbReference>
<proteinExistence type="predicted"/>
<reference evidence="1" key="1">
    <citation type="submission" date="2021-02" db="EMBL/GenBank/DDBJ databases">
        <authorList>
            <person name="Nowell W R."/>
        </authorList>
    </citation>
    <scope>NUCLEOTIDE SEQUENCE</scope>
</reference>
<evidence type="ECO:0000313" key="4">
    <source>
        <dbReference type="EMBL" id="CAF4129320.1"/>
    </source>
</evidence>
<dbReference type="Proteomes" id="UP000677228">
    <property type="component" value="Unassembled WGS sequence"/>
</dbReference>
<accession>A0A814HER1</accession>
<keyword evidence="5" id="KW-1185">Reference proteome</keyword>